<comment type="caution">
    <text evidence="1">The sequence shown here is derived from an EMBL/GenBank/DDBJ whole genome shotgun (WGS) entry which is preliminary data.</text>
</comment>
<evidence type="ECO:0000313" key="1">
    <source>
        <dbReference type="EMBL" id="CAF1347143.1"/>
    </source>
</evidence>
<sequence>MFCKYEMYPFLDNICSIIPRQIKYLQLAISKLDQIRTILDRCQYLSVAKFETTRLKLSAEITHWFTENTINSTLTRQNGCDIIWIGKRRSPMIVNHKRIKSFDD</sequence>
<dbReference type="Proteomes" id="UP000663860">
    <property type="component" value="Unassembled WGS sequence"/>
</dbReference>
<proteinExistence type="predicted"/>
<reference evidence="1" key="1">
    <citation type="submission" date="2021-02" db="EMBL/GenBank/DDBJ databases">
        <authorList>
            <person name="Nowell W R."/>
        </authorList>
    </citation>
    <scope>NUCLEOTIDE SEQUENCE</scope>
</reference>
<evidence type="ECO:0000313" key="2">
    <source>
        <dbReference type="Proteomes" id="UP000663860"/>
    </source>
</evidence>
<protein>
    <submittedName>
        <fullName evidence="1">Uncharacterized protein</fullName>
    </submittedName>
</protein>
<dbReference type="EMBL" id="CAJNOE010000856">
    <property type="protein sequence ID" value="CAF1347143.1"/>
    <property type="molecule type" value="Genomic_DNA"/>
</dbReference>
<organism evidence="1 2">
    <name type="scientific">Adineta steineri</name>
    <dbReference type="NCBI Taxonomy" id="433720"/>
    <lineage>
        <taxon>Eukaryota</taxon>
        <taxon>Metazoa</taxon>
        <taxon>Spiralia</taxon>
        <taxon>Gnathifera</taxon>
        <taxon>Rotifera</taxon>
        <taxon>Eurotatoria</taxon>
        <taxon>Bdelloidea</taxon>
        <taxon>Adinetida</taxon>
        <taxon>Adinetidae</taxon>
        <taxon>Adineta</taxon>
    </lineage>
</organism>
<name>A0A815H4R6_9BILA</name>
<gene>
    <name evidence="1" type="ORF">IZO911_LOCUS36562</name>
</gene>
<dbReference type="AlphaFoldDB" id="A0A815H4R6"/>
<accession>A0A815H4R6</accession>